<dbReference type="EMBL" id="JBHSIV010000002">
    <property type="protein sequence ID" value="MFC5061116.1"/>
    <property type="molecule type" value="Genomic_DNA"/>
</dbReference>
<name>A0ABV9YGX5_9PSEU</name>
<organism evidence="3 4">
    <name type="scientific">Actinomycetospora atypica</name>
    <dbReference type="NCBI Taxonomy" id="1290095"/>
    <lineage>
        <taxon>Bacteria</taxon>
        <taxon>Bacillati</taxon>
        <taxon>Actinomycetota</taxon>
        <taxon>Actinomycetes</taxon>
        <taxon>Pseudonocardiales</taxon>
        <taxon>Pseudonocardiaceae</taxon>
        <taxon>Actinomycetospora</taxon>
    </lineage>
</organism>
<proteinExistence type="predicted"/>
<evidence type="ECO:0000313" key="3">
    <source>
        <dbReference type="EMBL" id="MFC5061116.1"/>
    </source>
</evidence>
<feature type="transmembrane region" description="Helical" evidence="2">
    <location>
        <begin position="77"/>
        <end position="100"/>
    </location>
</feature>
<dbReference type="Proteomes" id="UP001595947">
    <property type="component" value="Unassembled WGS sequence"/>
</dbReference>
<comment type="caution">
    <text evidence="3">The sequence shown here is derived from an EMBL/GenBank/DDBJ whole genome shotgun (WGS) entry which is preliminary data.</text>
</comment>
<keyword evidence="2" id="KW-0472">Membrane</keyword>
<evidence type="ECO:0000313" key="4">
    <source>
        <dbReference type="Proteomes" id="UP001595947"/>
    </source>
</evidence>
<keyword evidence="4" id="KW-1185">Reference proteome</keyword>
<sequence>MEGSAFWRDVSVNVVANLIAGFIAAGIAALFIYLIAFTPTADSVSTGALLFQLVVFGGYTLSTLRRSRRDPTRAPRALFAAALLMVAIEAAFLLGIARIALFTPDKWTRQEYTLWLLTSGTNFIGAALVVIIARTLNQRATEQKRRAERTAAMKSLRRRRSPSRPPRVLGKAGTEASSPTSSRRTRTAGPDFPRPRPFVRSEPDSRGCQADSET</sequence>
<feature type="region of interest" description="Disordered" evidence="1">
    <location>
        <begin position="141"/>
        <end position="214"/>
    </location>
</feature>
<feature type="transmembrane region" description="Helical" evidence="2">
    <location>
        <begin position="12"/>
        <end position="36"/>
    </location>
</feature>
<reference evidence="4" key="1">
    <citation type="journal article" date="2019" name="Int. J. Syst. Evol. Microbiol.">
        <title>The Global Catalogue of Microorganisms (GCM) 10K type strain sequencing project: providing services to taxonomists for standard genome sequencing and annotation.</title>
        <authorList>
            <consortium name="The Broad Institute Genomics Platform"/>
            <consortium name="The Broad Institute Genome Sequencing Center for Infectious Disease"/>
            <person name="Wu L."/>
            <person name="Ma J."/>
        </authorList>
    </citation>
    <scope>NUCLEOTIDE SEQUENCE [LARGE SCALE GENOMIC DNA]</scope>
    <source>
        <strain evidence="4">CGMCC 4.7093</strain>
    </source>
</reference>
<feature type="transmembrane region" description="Helical" evidence="2">
    <location>
        <begin position="48"/>
        <end position="65"/>
    </location>
</feature>
<dbReference type="RefSeq" id="WP_378034470.1">
    <property type="nucleotide sequence ID" value="NZ_JBHSIV010000002.1"/>
</dbReference>
<keyword evidence="2" id="KW-0812">Transmembrane</keyword>
<gene>
    <name evidence="3" type="ORF">ACFPBZ_02770</name>
</gene>
<evidence type="ECO:0000256" key="1">
    <source>
        <dbReference type="SAM" id="MobiDB-lite"/>
    </source>
</evidence>
<feature type="compositionally biased region" description="Basic and acidic residues" evidence="1">
    <location>
        <begin position="141"/>
        <end position="151"/>
    </location>
</feature>
<keyword evidence="2" id="KW-1133">Transmembrane helix</keyword>
<evidence type="ECO:0000256" key="2">
    <source>
        <dbReference type="SAM" id="Phobius"/>
    </source>
</evidence>
<feature type="transmembrane region" description="Helical" evidence="2">
    <location>
        <begin position="112"/>
        <end position="136"/>
    </location>
</feature>
<accession>A0ABV9YGX5</accession>
<protein>
    <submittedName>
        <fullName evidence="3">Uncharacterized protein</fullName>
    </submittedName>
</protein>